<feature type="transmembrane region" description="Helical" evidence="1">
    <location>
        <begin position="34"/>
        <end position="55"/>
    </location>
</feature>
<feature type="transmembrane region" description="Helical" evidence="1">
    <location>
        <begin position="61"/>
        <end position="81"/>
    </location>
</feature>
<dbReference type="OrthoDB" id="2427984at2"/>
<organism evidence="2 3">
    <name type="scientific">Jeotgalibacillus proteolyticus</name>
    <dbReference type="NCBI Taxonomy" id="2082395"/>
    <lineage>
        <taxon>Bacteria</taxon>
        <taxon>Bacillati</taxon>
        <taxon>Bacillota</taxon>
        <taxon>Bacilli</taxon>
        <taxon>Bacillales</taxon>
        <taxon>Caryophanaceae</taxon>
        <taxon>Jeotgalibacillus</taxon>
    </lineage>
</organism>
<accession>A0A2S5GCW1</accession>
<keyword evidence="1" id="KW-0812">Transmembrane</keyword>
<gene>
    <name evidence="2" type="ORF">C4B60_08095</name>
</gene>
<reference evidence="2 3" key="1">
    <citation type="submission" date="2018-02" db="EMBL/GenBank/DDBJ databases">
        <title>Jeotgalibacillus proteolyticum sp. nov. a protease producing bacterium isolated from ocean sediments of Laizhou Bay.</title>
        <authorList>
            <person name="Li Y."/>
        </authorList>
    </citation>
    <scope>NUCLEOTIDE SEQUENCE [LARGE SCALE GENOMIC DNA]</scope>
    <source>
        <strain evidence="2 3">22-7</strain>
    </source>
</reference>
<dbReference type="RefSeq" id="WP_104057494.1">
    <property type="nucleotide sequence ID" value="NZ_PREZ01000003.1"/>
</dbReference>
<evidence type="ECO:0000313" key="2">
    <source>
        <dbReference type="EMBL" id="PPA70744.1"/>
    </source>
</evidence>
<dbReference type="AlphaFoldDB" id="A0A2S5GCW1"/>
<dbReference type="EMBL" id="PREZ01000003">
    <property type="protein sequence ID" value="PPA70744.1"/>
    <property type="molecule type" value="Genomic_DNA"/>
</dbReference>
<sequence>MNLLLLTALYSAGLLAAMLIIVEKRKKLKGNKGFRSYLTPLCFLGISLLAFLTAVTDRGGITSVGLICALLVVGAYCTKYLPVPREERS</sequence>
<proteinExistence type="predicted"/>
<keyword evidence="3" id="KW-1185">Reference proteome</keyword>
<dbReference type="Proteomes" id="UP000239047">
    <property type="component" value="Unassembled WGS sequence"/>
</dbReference>
<comment type="caution">
    <text evidence="2">The sequence shown here is derived from an EMBL/GenBank/DDBJ whole genome shotgun (WGS) entry which is preliminary data.</text>
</comment>
<feature type="transmembrane region" description="Helical" evidence="1">
    <location>
        <begin position="6"/>
        <end position="22"/>
    </location>
</feature>
<evidence type="ECO:0000313" key="3">
    <source>
        <dbReference type="Proteomes" id="UP000239047"/>
    </source>
</evidence>
<protein>
    <submittedName>
        <fullName evidence="2">Uncharacterized protein</fullName>
    </submittedName>
</protein>
<keyword evidence="1" id="KW-1133">Transmembrane helix</keyword>
<evidence type="ECO:0000256" key="1">
    <source>
        <dbReference type="SAM" id="Phobius"/>
    </source>
</evidence>
<keyword evidence="1" id="KW-0472">Membrane</keyword>
<name>A0A2S5GCW1_9BACL</name>